<dbReference type="SUPFAM" id="SSF48403">
    <property type="entry name" value="Ankyrin repeat"/>
    <property type="match status" value="1"/>
</dbReference>
<proteinExistence type="predicted"/>
<accession>A0A7S3JMY3</accession>
<dbReference type="PANTHER" id="PTHR24198:SF165">
    <property type="entry name" value="ANKYRIN REPEAT-CONTAINING PROTEIN-RELATED"/>
    <property type="match status" value="1"/>
</dbReference>
<dbReference type="Pfam" id="PF12796">
    <property type="entry name" value="Ank_2"/>
    <property type="match status" value="1"/>
</dbReference>
<keyword evidence="2 3" id="KW-0040">ANK repeat</keyword>
<evidence type="ECO:0000313" key="4">
    <source>
        <dbReference type="EMBL" id="CAE0359508.1"/>
    </source>
</evidence>
<feature type="repeat" description="ANK" evidence="3">
    <location>
        <begin position="72"/>
        <end position="94"/>
    </location>
</feature>
<evidence type="ECO:0000256" key="2">
    <source>
        <dbReference type="ARBA" id="ARBA00023043"/>
    </source>
</evidence>
<evidence type="ECO:0008006" key="5">
    <source>
        <dbReference type="Google" id="ProtNLM"/>
    </source>
</evidence>
<evidence type="ECO:0000256" key="3">
    <source>
        <dbReference type="PROSITE-ProRule" id="PRU00023"/>
    </source>
</evidence>
<dbReference type="PROSITE" id="PS50088">
    <property type="entry name" value="ANK_REPEAT"/>
    <property type="match status" value="1"/>
</dbReference>
<name>A0A7S3JMY3_9STRA</name>
<sequence>MEEVICKAKKGDLIWLKSQSIDKLREQDAYGSDALTWAAGCGQLEVVRYLVQICDPEREVWPIKKGSAPTTAGRRALHFAARNNRLEVVRFLVNDLKCNPNPLSENGVSPLQLAVWQLNVDVVKFFLTQVKNARQRNVCGCSLAHWLAMSPPGVDFLPVANLLLHYLSYTAFREDRNHSDHTPLHKAAFVGNWKLCQWLIDVVGADDDCVDRTNRKPSDEAERNNHHELANWLRKTSRHRRLSRACVCLNLNLIDKFSTEEKKRHIIKKAFCARAKQLHPDRCGEAHAFIKLLEARDLLLLECDDRCYSSDRSDNYNFLPDMSRLSLNIRTVAAAYSISEPLAILRERIVATVLVHGNYLHLALLRPKYSKLWGSWDLDADRRASLGISARGKSLMPILTHPAFLPVLRIEYEGGLKMNRPYLSALVGSENIIQRRLSLLENEQ</sequence>
<dbReference type="EMBL" id="HBIJ01000291">
    <property type="protein sequence ID" value="CAE0359508.1"/>
    <property type="molecule type" value="Transcribed_RNA"/>
</dbReference>
<dbReference type="InterPro" id="IPR036770">
    <property type="entry name" value="Ankyrin_rpt-contain_sf"/>
</dbReference>
<dbReference type="InterPro" id="IPR036869">
    <property type="entry name" value="J_dom_sf"/>
</dbReference>
<dbReference type="PROSITE" id="PS50297">
    <property type="entry name" value="ANK_REP_REGION"/>
    <property type="match status" value="1"/>
</dbReference>
<dbReference type="SUPFAM" id="SSF46565">
    <property type="entry name" value="Chaperone J-domain"/>
    <property type="match status" value="1"/>
</dbReference>
<dbReference type="AlphaFoldDB" id="A0A7S3JMY3"/>
<dbReference type="Pfam" id="PF00023">
    <property type="entry name" value="Ank"/>
    <property type="match status" value="1"/>
</dbReference>
<keyword evidence="1" id="KW-0677">Repeat</keyword>
<dbReference type="InterPro" id="IPR002110">
    <property type="entry name" value="Ankyrin_rpt"/>
</dbReference>
<dbReference type="Gene3D" id="1.25.40.20">
    <property type="entry name" value="Ankyrin repeat-containing domain"/>
    <property type="match status" value="1"/>
</dbReference>
<gene>
    <name evidence="4" type="ORF">ALAG00032_LOCUS236</name>
</gene>
<reference evidence="4" key="1">
    <citation type="submission" date="2021-01" db="EMBL/GenBank/DDBJ databases">
        <authorList>
            <person name="Corre E."/>
            <person name="Pelletier E."/>
            <person name="Niang G."/>
            <person name="Scheremetjew M."/>
            <person name="Finn R."/>
            <person name="Kale V."/>
            <person name="Holt S."/>
            <person name="Cochrane G."/>
            <person name="Meng A."/>
            <person name="Brown T."/>
            <person name="Cohen L."/>
        </authorList>
    </citation>
    <scope>NUCLEOTIDE SEQUENCE</scope>
    <source>
        <strain evidence="4">CCMP1510</strain>
    </source>
</reference>
<evidence type="ECO:0000256" key="1">
    <source>
        <dbReference type="ARBA" id="ARBA00022737"/>
    </source>
</evidence>
<dbReference type="Gene3D" id="1.10.287.110">
    <property type="entry name" value="DnaJ domain"/>
    <property type="match status" value="1"/>
</dbReference>
<organism evidence="4">
    <name type="scientific">Aureoumbra lagunensis</name>
    <dbReference type="NCBI Taxonomy" id="44058"/>
    <lineage>
        <taxon>Eukaryota</taxon>
        <taxon>Sar</taxon>
        <taxon>Stramenopiles</taxon>
        <taxon>Ochrophyta</taxon>
        <taxon>Pelagophyceae</taxon>
        <taxon>Pelagomonadales</taxon>
        <taxon>Aureoumbra</taxon>
    </lineage>
</organism>
<dbReference type="SMART" id="SM00248">
    <property type="entry name" value="ANK"/>
    <property type="match status" value="4"/>
</dbReference>
<dbReference type="PANTHER" id="PTHR24198">
    <property type="entry name" value="ANKYRIN REPEAT AND PROTEIN KINASE DOMAIN-CONTAINING PROTEIN"/>
    <property type="match status" value="1"/>
</dbReference>
<protein>
    <recommendedName>
        <fullName evidence="5">J domain-containing protein</fullName>
    </recommendedName>
</protein>